<keyword evidence="2" id="KW-1185">Reference proteome</keyword>
<accession>A0A151IZZ8</accession>
<dbReference type="AlphaFoldDB" id="A0A151IZZ8"/>
<evidence type="ECO:0000313" key="1">
    <source>
        <dbReference type="EMBL" id="KYN14538.1"/>
    </source>
</evidence>
<dbReference type="Proteomes" id="UP000078492">
    <property type="component" value="Unassembled WGS sequence"/>
</dbReference>
<evidence type="ECO:0000313" key="2">
    <source>
        <dbReference type="Proteomes" id="UP000078492"/>
    </source>
</evidence>
<reference evidence="1 2" key="1">
    <citation type="submission" date="2015-09" db="EMBL/GenBank/DDBJ databases">
        <title>Trachymyrmex cornetzi WGS genome.</title>
        <authorList>
            <person name="Nygaard S."/>
            <person name="Hu H."/>
            <person name="Boomsma J."/>
            <person name="Zhang G."/>
        </authorList>
    </citation>
    <scope>NUCLEOTIDE SEQUENCE [LARGE SCALE GENOMIC DNA]</scope>
    <source>
        <strain evidence="1">Tcor2-1</strain>
        <tissue evidence="1">Whole body</tissue>
    </source>
</reference>
<dbReference type="EMBL" id="KQ980685">
    <property type="protein sequence ID" value="KYN14538.1"/>
    <property type="molecule type" value="Genomic_DNA"/>
</dbReference>
<gene>
    <name evidence="1" type="ORF">ALC57_13259</name>
</gene>
<sequence length="121" mass="13968">LLKIMEQRVCINFCVKNGIKCSKTLEMLTVAYGESTLSKCQRNSFQNCLILIRSSVAKLKRPMKGRRFATIEEIKAASLEELKAIPKSAFQKCFDDWKKRWHKCIVSEGDYFEGDNIILDE</sequence>
<feature type="non-terminal residue" evidence="1">
    <location>
        <position position="1"/>
    </location>
</feature>
<protein>
    <recommendedName>
        <fullName evidence="3">Mos1 transposase HTH domain-containing protein</fullName>
    </recommendedName>
</protein>
<dbReference type="Gene3D" id="3.30.420.10">
    <property type="entry name" value="Ribonuclease H-like superfamily/Ribonuclease H"/>
    <property type="match status" value="1"/>
</dbReference>
<organism evidence="1 2">
    <name type="scientific">Trachymyrmex cornetzi</name>
    <dbReference type="NCBI Taxonomy" id="471704"/>
    <lineage>
        <taxon>Eukaryota</taxon>
        <taxon>Metazoa</taxon>
        <taxon>Ecdysozoa</taxon>
        <taxon>Arthropoda</taxon>
        <taxon>Hexapoda</taxon>
        <taxon>Insecta</taxon>
        <taxon>Pterygota</taxon>
        <taxon>Neoptera</taxon>
        <taxon>Endopterygota</taxon>
        <taxon>Hymenoptera</taxon>
        <taxon>Apocrita</taxon>
        <taxon>Aculeata</taxon>
        <taxon>Formicoidea</taxon>
        <taxon>Formicidae</taxon>
        <taxon>Myrmicinae</taxon>
        <taxon>Trachymyrmex</taxon>
    </lineage>
</organism>
<dbReference type="GO" id="GO:0003676">
    <property type="term" value="F:nucleic acid binding"/>
    <property type="evidence" value="ECO:0007669"/>
    <property type="project" value="InterPro"/>
</dbReference>
<name>A0A151IZZ8_9HYME</name>
<evidence type="ECO:0008006" key="3">
    <source>
        <dbReference type="Google" id="ProtNLM"/>
    </source>
</evidence>
<proteinExistence type="predicted"/>
<dbReference type="STRING" id="471704.A0A151IZZ8"/>
<dbReference type="InterPro" id="IPR036397">
    <property type="entry name" value="RNaseH_sf"/>
</dbReference>